<organism evidence="1 2">
    <name type="scientific">Chiloscyllium punctatum</name>
    <name type="common">Brownbanded bambooshark</name>
    <name type="synonym">Hemiscyllium punctatum</name>
    <dbReference type="NCBI Taxonomy" id="137246"/>
    <lineage>
        <taxon>Eukaryota</taxon>
        <taxon>Metazoa</taxon>
        <taxon>Chordata</taxon>
        <taxon>Craniata</taxon>
        <taxon>Vertebrata</taxon>
        <taxon>Chondrichthyes</taxon>
        <taxon>Elasmobranchii</taxon>
        <taxon>Galeomorphii</taxon>
        <taxon>Galeoidea</taxon>
        <taxon>Orectolobiformes</taxon>
        <taxon>Hemiscylliidae</taxon>
        <taxon>Chiloscyllium</taxon>
    </lineage>
</organism>
<dbReference type="Proteomes" id="UP000287033">
    <property type="component" value="Unassembled WGS sequence"/>
</dbReference>
<name>A0A401RN66_CHIPU</name>
<accession>A0A401RN66</accession>
<evidence type="ECO:0000313" key="1">
    <source>
        <dbReference type="EMBL" id="GCC19534.1"/>
    </source>
</evidence>
<feature type="non-terminal residue" evidence="1">
    <location>
        <position position="1"/>
    </location>
</feature>
<protein>
    <submittedName>
        <fullName evidence="1">Uncharacterized protein</fullName>
    </submittedName>
</protein>
<comment type="caution">
    <text evidence="1">The sequence shown here is derived from an EMBL/GenBank/DDBJ whole genome shotgun (WGS) entry which is preliminary data.</text>
</comment>
<evidence type="ECO:0000313" key="2">
    <source>
        <dbReference type="Proteomes" id="UP000287033"/>
    </source>
</evidence>
<keyword evidence="2" id="KW-1185">Reference proteome</keyword>
<sequence length="78" mass="9300">SRNRPSCYITGQKWTCYDIKFYRQQNFIRCKFCRDYHPALSQCITGSSMWYTPANTHIESELLCGIRTLLFIQPFIHT</sequence>
<dbReference type="EMBL" id="BEZZ01001564">
    <property type="protein sequence ID" value="GCC19534.1"/>
    <property type="molecule type" value="Genomic_DNA"/>
</dbReference>
<gene>
    <name evidence="1" type="ORF">chiPu_0018406</name>
</gene>
<proteinExistence type="predicted"/>
<dbReference type="AlphaFoldDB" id="A0A401RN66"/>
<reference evidence="1 2" key="1">
    <citation type="journal article" date="2018" name="Nat. Ecol. Evol.">
        <title>Shark genomes provide insights into elasmobranch evolution and the origin of vertebrates.</title>
        <authorList>
            <person name="Hara Y"/>
            <person name="Yamaguchi K"/>
            <person name="Onimaru K"/>
            <person name="Kadota M"/>
            <person name="Koyanagi M"/>
            <person name="Keeley SD"/>
            <person name="Tatsumi K"/>
            <person name="Tanaka K"/>
            <person name="Motone F"/>
            <person name="Kageyama Y"/>
            <person name="Nozu R"/>
            <person name="Adachi N"/>
            <person name="Nishimura O"/>
            <person name="Nakagawa R"/>
            <person name="Tanegashima C"/>
            <person name="Kiyatake I"/>
            <person name="Matsumoto R"/>
            <person name="Murakumo K"/>
            <person name="Nishida K"/>
            <person name="Terakita A"/>
            <person name="Kuratani S"/>
            <person name="Sato K"/>
            <person name="Hyodo S Kuraku.S."/>
        </authorList>
    </citation>
    <scope>NUCLEOTIDE SEQUENCE [LARGE SCALE GENOMIC DNA]</scope>
</reference>